<keyword evidence="7" id="KW-0408">Iron</keyword>
<evidence type="ECO:0000313" key="12">
    <source>
        <dbReference type="Proteomes" id="UP001497522"/>
    </source>
</evidence>
<evidence type="ECO:0000256" key="5">
    <source>
        <dbReference type="ARBA" id="ARBA00022723"/>
    </source>
</evidence>
<gene>
    <name evidence="11" type="ORF">CSSPJE1EN2_LOCUS5807</name>
</gene>
<accession>A0ABP1AJV9</accession>
<evidence type="ECO:0000256" key="3">
    <source>
        <dbReference type="ARBA" id="ARBA00022448"/>
    </source>
</evidence>
<dbReference type="InterPro" id="IPR036010">
    <property type="entry name" value="2Fe-2S_ferredoxin-like_sf"/>
</dbReference>
<dbReference type="CDD" id="cd00207">
    <property type="entry name" value="fer2"/>
    <property type="match status" value="1"/>
</dbReference>
<evidence type="ECO:0000259" key="10">
    <source>
        <dbReference type="PROSITE" id="PS51085"/>
    </source>
</evidence>
<name>A0ABP1AJV9_9BRYO</name>
<evidence type="ECO:0000256" key="7">
    <source>
        <dbReference type="ARBA" id="ARBA00023004"/>
    </source>
</evidence>
<dbReference type="Pfam" id="PF00111">
    <property type="entry name" value="Fer2"/>
    <property type="match status" value="1"/>
</dbReference>
<feature type="domain" description="2Fe-2S ferredoxin-type" evidence="10">
    <location>
        <begin position="149"/>
        <end position="252"/>
    </location>
</feature>
<keyword evidence="8" id="KW-0411">Iron-sulfur</keyword>
<dbReference type="PANTHER" id="PTHR23426:SF72">
    <property type="entry name" value="2FE-2S FERREDOXIN-TYPE DOMAIN-CONTAINING PROTEIN"/>
    <property type="match status" value="1"/>
</dbReference>
<dbReference type="Gene3D" id="3.10.20.30">
    <property type="match status" value="1"/>
</dbReference>
<dbReference type="InterPro" id="IPR012675">
    <property type="entry name" value="Beta-grasp_dom_sf"/>
</dbReference>
<dbReference type="Proteomes" id="UP001497522">
    <property type="component" value="Chromosome 13"/>
</dbReference>
<dbReference type="InterPro" id="IPR001055">
    <property type="entry name" value="Adrenodoxin-like"/>
</dbReference>
<keyword evidence="5" id="KW-0479">Metal-binding</keyword>
<dbReference type="PROSITE" id="PS00814">
    <property type="entry name" value="ADX"/>
    <property type="match status" value="1"/>
</dbReference>
<evidence type="ECO:0000256" key="2">
    <source>
        <dbReference type="ARBA" id="ARBA00019395"/>
    </source>
</evidence>
<keyword evidence="3" id="KW-0813">Transport</keyword>
<evidence type="ECO:0000313" key="11">
    <source>
        <dbReference type="EMBL" id="CAK9862812.1"/>
    </source>
</evidence>
<evidence type="ECO:0000256" key="8">
    <source>
        <dbReference type="ARBA" id="ARBA00023014"/>
    </source>
</evidence>
<dbReference type="PANTHER" id="PTHR23426">
    <property type="entry name" value="FERREDOXIN/ADRENODOXIN"/>
    <property type="match status" value="1"/>
</dbReference>
<dbReference type="PRINTS" id="PR00355">
    <property type="entry name" value="ADRENODOXIN"/>
</dbReference>
<keyword evidence="4" id="KW-0001">2Fe-2S</keyword>
<keyword evidence="12" id="KW-1185">Reference proteome</keyword>
<evidence type="ECO:0000256" key="4">
    <source>
        <dbReference type="ARBA" id="ARBA00022714"/>
    </source>
</evidence>
<evidence type="ECO:0000256" key="6">
    <source>
        <dbReference type="ARBA" id="ARBA00022982"/>
    </source>
</evidence>
<dbReference type="InterPro" id="IPR018298">
    <property type="entry name" value="Adrenodoxin_Fe-S_BS"/>
</dbReference>
<reference evidence="11" key="1">
    <citation type="submission" date="2024-03" db="EMBL/GenBank/DDBJ databases">
        <authorList>
            <consortium name="ELIXIR-Norway"/>
            <consortium name="Elixir Norway"/>
        </authorList>
    </citation>
    <scope>NUCLEOTIDE SEQUENCE</scope>
</reference>
<organism evidence="11 12">
    <name type="scientific">Sphagnum jensenii</name>
    <dbReference type="NCBI Taxonomy" id="128206"/>
    <lineage>
        <taxon>Eukaryota</taxon>
        <taxon>Viridiplantae</taxon>
        <taxon>Streptophyta</taxon>
        <taxon>Embryophyta</taxon>
        <taxon>Bryophyta</taxon>
        <taxon>Sphagnophytina</taxon>
        <taxon>Sphagnopsida</taxon>
        <taxon>Sphagnales</taxon>
        <taxon>Sphagnaceae</taxon>
        <taxon>Sphagnum</taxon>
    </lineage>
</organism>
<dbReference type="EMBL" id="OZ023714">
    <property type="protein sequence ID" value="CAK9862812.1"/>
    <property type="molecule type" value="Genomic_DNA"/>
</dbReference>
<dbReference type="InterPro" id="IPR001041">
    <property type="entry name" value="2Fe-2S_ferredoxin-type"/>
</dbReference>
<comment type="cofactor">
    <cofactor evidence="9">
        <name>[2Fe-2S] cluster</name>
        <dbReference type="ChEBI" id="CHEBI:190135"/>
    </cofactor>
</comment>
<proteinExistence type="inferred from homology"/>
<protein>
    <recommendedName>
        <fullName evidence="2">2Fe-2S ferredoxin</fullName>
    </recommendedName>
</protein>
<sequence>MKRIRAPPSLQRLGMHLLQQAPLKPISKLLRRYAGDASPPTAPSAVWCHEALIACYSVSVEDLAYKDQGRRRRRRCECLCPKELPQVSTFMSNSLAKLAISKRPPLMPKAFPPPSLRFRVSDSVAPTQRGFATTAAAPEKPDIAGEKKILVTFVNKDGEEKEVEVALGKSMLIAAHENDIELEGACEGSMACSTCHVIIMDQDRYDKLPEPSDDENDILDLALGLTETSRLGCQLIAKEELNGLRMALPHGTRNLILEGYDPK</sequence>
<evidence type="ECO:0000256" key="1">
    <source>
        <dbReference type="ARBA" id="ARBA00010914"/>
    </source>
</evidence>
<comment type="similarity">
    <text evidence="1">Belongs to the adrenodoxin/putidaredoxin family.</text>
</comment>
<evidence type="ECO:0000256" key="9">
    <source>
        <dbReference type="ARBA" id="ARBA00034078"/>
    </source>
</evidence>
<dbReference type="PROSITE" id="PS51085">
    <property type="entry name" value="2FE2S_FER_2"/>
    <property type="match status" value="1"/>
</dbReference>
<dbReference type="SUPFAM" id="SSF54292">
    <property type="entry name" value="2Fe-2S ferredoxin-like"/>
    <property type="match status" value="1"/>
</dbReference>
<keyword evidence="6" id="KW-0249">Electron transport</keyword>